<evidence type="ECO:0000313" key="3">
    <source>
        <dbReference type="Proteomes" id="UP000054698"/>
    </source>
</evidence>
<dbReference type="PATRIC" id="fig|453.4.peg.196"/>
<dbReference type="InterPro" id="IPR006748">
    <property type="entry name" value="NH2Glyco/OHUrea_AB-resist_kin"/>
</dbReference>
<dbReference type="InterPro" id="IPR011009">
    <property type="entry name" value="Kinase-like_dom_sf"/>
</dbReference>
<dbReference type="Proteomes" id="UP000251942">
    <property type="component" value="Unassembled WGS sequence"/>
</dbReference>
<dbReference type="GO" id="GO:0016773">
    <property type="term" value="F:phosphotransferase activity, alcohol group as acceptor"/>
    <property type="evidence" value="ECO:0007669"/>
    <property type="project" value="InterPro"/>
</dbReference>
<proteinExistence type="predicted"/>
<organism evidence="1 3">
    <name type="scientific">Legionella feeleii</name>
    <dbReference type="NCBI Taxonomy" id="453"/>
    <lineage>
        <taxon>Bacteria</taxon>
        <taxon>Pseudomonadati</taxon>
        <taxon>Pseudomonadota</taxon>
        <taxon>Gammaproteobacteria</taxon>
        <taxon>Legionellales</taxon>
        <taxon>Legionellaceae</taxon>
        <taxon>Legionella</taxon>
    </lineage>
</organism>
<name>A0A0W0U9K8_9GAMM</name>
<accession>A0A0W0U9K8</accession>
<evidence type="ECO:0000313" key="2">
    <source>
        <dbReference type="EMBL" id="SPX62855.1"/>
    </source>
</evidence>
<keyword evidence="3" id="KW-1185">Reference proteome</keyword>
<evidence type="ECO:0000313" key="4">
    <source>
        <dbReference type="Proteomes" id="UP000251942"/>
    </source>
</evidence>
<dbReference type="OrthoDB" id="3638028at2"/>
<sequence>MDKLFVQNIISMYGAKGKQWLENLPEIIERKEEFWQISALKSLGNHSYNYVLSGLQNEKAVVLKLNPDNKTLNIEAKALKAFAGFGVVALLDQMDDALLLECAVPGNSLKNYWPKREGEAIRIACKAMEKLHQAPCPQEGVFPSIDEWLAPLDKEWEIPAVYLKKASGLKESLLKTRNETRLLHGDLHHDNILAHGEDWLLIDPKGVLGEQAYEVTTFIRNPMPALLDSEKALAILQNRIEMMAALLELDRQRIYKWCFVQTILSWIWNLEDGLDTAYFRQLATIFYSLLPRQA</sequence>
<gene>
    <name evidence="1" type="ORF">Lfee_0176</name>
    <name evidence="2" type="ORF">NCTC12022_03624</name>
</gene>
<dbReference type="Gene3D" id="3.90.1200.10">
    <property type="match status" value="1"/>
</dbReference>
<dbReference type="SUPFAM" id="SSF56112">
    <property type="entry name" value="Protein kinase-like (PK-like)"/>
    <property type="match status" value="1"/>
</dbReference>
<dbReference type="STRING" id="453.Lfee_0176"/>
<dbReference type="GO" id="GO:0016301">
    <property type="term" value="F:kinase activity"/>
    <property type="evidence" value="ECO:0007669"/>
    <property type="project" value="UniProtKB-KW"/>
</dbReference>
<evidence type="ECO:0000313" key="1">
    <source>
        <dbReference type="EMBL" id="KTD04349.1"/>
    </source>
</evidence>
<dbReference type="EMBL" id="UASS01000040">
    <property type="protein sequence ID" value="SPX62855.1"/>
    <property type="molecule type" value="Genomic_DNA"/>
</dbReference>
<reference evidence="1 3" key="1">
    <citation type="submission" date="2015-11" db="EMBL/GenBank/DDBJ databases">
        <title>Genomic analysis of 38 Legionella species identifies large and diverse effector repertoires.</title>
        <authorList>
            <person name="Burstein D."/>
            <person name="Amaro F."/>
            <person name="Zusman T."/>
            <person name="Lifshitz Z."/>
            <person name="Cohen O."/>
            <person name="Gilbert J.A."/>
            <person name="Pupko T."/>
            <person name="Shuman H.A."/>
            <person name="Segal G."/>
        </authorList>
    </citation>
    <scope>NUCLEOTIDE SEQUENCE [LARGE SCALE GENOMIC DNA]</scope>
    <source>
        <strain evidence="1 3">WO-44C</strain>
    </source>
</reference>
<dbReference type="AlphaFoldDB" id="A0A0W0U9K8"/>
<keyword evidence="1" id="KW-0808">Transferase</keyword>
<dbReference type="Proteomes" id="UP000054698">
    <property type="component" value="Unassembled WGS sequence"/>
</dbReference>
<dbReference type="EMBL" id="LNYB01000008">
    <property type="protein sequence ID" value="KTD04349.1"/>
    <property type="molecule type" value="Genomic_DNA"/>
</dbReference>
<dbReference type="Pfam" id="PF04655">
    <property type="entry name" value="APH_6_hur"/>
    <property type="match status" value="1"/>
</dbReference>
<keyword evidence="1" id="KW-0418">Kinase</keyword>
<dbReference type="GO" id="GO:0019748">
    <property type="term" value="P:secondary metabolic process"/>
    <property type="evidence" value="ECO:0007669"/>
    <property type="project" value="InterPro"/>
</dbReference>
<protein>
    <submittedName>
        <fullName evidence="1">Aminoglycoside/hydroxyurea antibiotic resistance kinase</fullName>
    </submittedName>
</protein>
<reference evidence="2 4" key="2">
    <citation type="submission" date="2018-06" db="EMBL/GenBank/DDBJ databases">
        <authorList>
            <consortium name="Pathogen Informatics"/>
            <person name="Doyle S."/>
        </authorList>
    </citation>
    <scope>NUCLEOTIDE SEQUENCE [LARGE SCALE GENOMIC DNA]</scope>
    <source>
        <strain evidence="2 4">NCTC12022</strain>
    </source>
</reference>
<dbReference type="RefSeq" id="WP_058443392.1">
    <property type="nucleotide sequence ID" value="NZ_CAAAHT010000013.1"/>
</dbReference>